<evidence type="ECO:0000313" key="2">
    <source>
        <dbReference type="EMBL" id="KAJ1108476.1"/>
    </source>
</evidence>
<dbReference type="Proteomes" id="UP001066276">
    <property type="component" value="Chromosome 9"/>
</dbReference>
<organism evidence="2 3">
    <name type="scientific">Pleurodeles waltl</name>
    <name type="common">Iberian ribbed newt</name>
    <dbReference type="NCBI Taxonomy" id="8319"/>
    <lineage>
        <taxon>Eukaryota</taxon>
        <taxon>Metazoa</taxon>
        <taxon>Chordata</taxon>
        <taxon>Craniata</taxon>
        <taxon>Vertebrata</taxon>
        <taxon>Euteleostomi</taxon>
        <taxon>Amphibia</taxon>
        <taxon>Batrachia</taxon>
        <taxon>Caudata</taxon>
        <taxon>Salamandroidea</taxon>
        <taxon>Salamandridae</taxon>
        <taxon>Pleurodelinae</taxon>
        <taxon>Pleurodeles</taxon>
    </lineage>
</organism>
<keyword evidence="3" id="KW-1185">Reference proteome</keyword>
<dbReference type="AlphaFoldDB" id="A0AAV7MYR5"/>
<reference evidence="2" key="1">
    <citation type="journal article" date="2022" name="bioRxiv">
        <title>Sequencing and chromosome-scale assembly of the giantPleurodeles waltlgenome.</title>
        <authorList>
            <person name="Brown T."/>
            <person name="Elewa A."/>
            <person name="Iarovenko S."/>
            <person name="Subramanian E."/>
            <person name="Araus A.J."/>
            <person name="Petzold A."/>
            <person name="Susuki M."/>
            <person name="Suzuki K.-i.T."/>
            <person name="Hayashi T."/>
            <person name="Toyoda A."/>
            <person name="Oliveira C."/>
            <person name="Osipova E."/>
            <person name="Leigh N.D."/>
            <person name="Simon A."/>
            <person name="Yun M.H."/>
        </authorList>
    </citation>
    <scope>NUCLEOTIDE SEQUENCE</scope>
    <source>
        <strain evidence="2">20211129_DDA</strain>
        <tissue evidence="2">Liver</tissue>
    </source>
</reference>
<dbReference type="EMBL" id="JANPWB010000013">
    <property type="protein sequence ID" value="KAJ1108476.1"/>
    <property type="molecule type" value="Genomic_DNA"/>
</dbReference>
<proteinExistence type="predicted"/>
<feature type="region of interest" description="Disordered" evidence="1">
    <location>
        <begin position="1"/>
        <end position="35"/>
    </location>
</feature>
<protein>
    <submittedName>
        <fullName evidence="2">Uncharacterized protein</fullName>
    </submittedName>
</protein>
<accession>A0AAV7MYR5</accession>
<name>A0AAV7MYR5_PLEWA</name>
<gene>
    <name evidence="2" type="ORF">NDU88_005852</name>
</gene>
<evidence type="ECO:0000256" key="1">
    <source>
        <dbReference type="SAM" id="MobiDB-lite"/>
    </source>
</evidence>
<sequence length="86" mass="9243">MERGDTPAKRGPPPSGEERRGKGEEKPEETQHTWIPKGEKCKVSLVALIPLPAGPAADCRRGCALGAEPTLARPIRERLGSCTNLD</sequence>
<comment type="caution">
    <text evidence="2">The sequence shown here is derived from an EMBL/GenBank/DDBJ whole genome shotgun (WGS) entry which is preliminary data.</text>
</comment>
<evidence type="ECO:0000313" key="3">
    <source>
        <dbReference type="Proteomes" id="UP001066276"/>
    </source>
</evidence>
<feature type="compositionally biased region" description="Basic and acidic residues" evidence="1">
    <location>
        <begin position="16"/>
        <end position="35"/>
    </location>
</feature>